<dbReference type="PANTHER" id="PTHR32134">
    <property type="entry name" value="FNIP REPEAT-CONTAINING PROTEIN"/>
    <property type="match status" value="1"/>
</dbReference>
<gene>
    <name evidence="2" type="ORF">c7_L257</name>
</gene>
<reference evidence="2" key="1">
    <citation type="submission" date="2011-10" db="EMBL/GenBank/DDBJ databases">
        <title>Provirophages and transpovirons: unique mobilome of giant viruses.</title>
        <authorList>
            <person name="Desnues C."/>
            <person name="LaScola B."/>
            <person name="Yutin N."/>
            <person name="Fournous G."/>
            <person name="Koonin E."/>
            <person name="Raoult D."/>
        </authorList>
    </citation>
    <scope>NUCLEOTIDE SEQUENCE</scope>
    <source>
        <strain evidence="2">Mv13-c7</strain>
    </source>
</reference>
<name>H2EAA0_9VIRU</name>
<evidence type="ECO:0000256" key="1">
    <source>
        <dbReference type="ARBA" id="ARBA00022737"/>
    </source>
</evidence>
<sequence>MYMIIIKDCIPNSVTHLTFGYNFNQDIRGCIPNSVTHLKFGQGFNQDIKDYIPNSVTHLFLDIILINQLKIVFLVV</sequence>
<proteinExistence type="predicted"/>
<dbReference type="EMBL" id="JN885990">
    <property type="protein sequence ID" value="AEX61323.1"/>
    <property type="molecule type" value="Genomic_DNA"/>
</dbReference>
<protein>
    <submittedName>
        <fullName evidence="2">Putative F-box and FNIP repeat-containing protein</fullName>
    </submittedName>
</protein>
<dbReference type="Pfam" id="PF05725">
    <property type="entry name" value="FNIP"/>
    <property type="match status" value="1"/>
</dbReference>
<dbReference type="PANTHER" id="PTHR32134:SF92">
    <property type="entry name" value="FNIP REPEAT-CONTAINING PROTEIN"/>
    <property type="match status" value="1"/>
</dbReference>
<accession>H2EAA0</accession>
<dbReference type="InterPro" id="IPR051251">
    <property type="entry name" value="STK_FNIP-Repeat"/>
</dbReference>
<dbReference type="InterPro" id="IPR008615">
    <property type="entry name" value="FNIP"/>
</dbReference>
<organism evidence="2">
    <name type="scientific">Megavirus courdo7</name>
    <dbReference type="NCBI Taxonomy" id="1128135"/>
    <lineage>
        <taxon>Viruses</taxon>
        <taxon>Varidnaviria</taxon>
        <taxon>Bamfordvirae</taxon>
        <taxon>Nucleocytoviricota</taxon>
        <taxon>Megaviricetes</taxon>
        <taxon>Imitervirales</taxon>
        <taxon>Mimiviridae</taxon>
        <taxon>Megamimivirinae</taxon>
        <taxon>Megavirus</taxon>
    </lineage>
</organism>
<evidence type="ECO:0000313" key="2">
    <source>
        <dbReference type="EMBL" id="AEX61323.1"/>
    </source>
</evidence>
<keyword evidence="1" id="KW-0677">Repeat</keyword>